<proteinExistence type="predicted"/>
<dbReference type="EMBL" id="JAUHPW010000013">
    <property type="protein sequence ID" value="MDN4476934.1"/>
    <property type="molecule type" value="Genomic_DNA"/>
</dbReference>
<reference evidence="4" key="1">
    <citation type="submission" date="2023-06" db="EMBL/GenBank/DDBJ databases">
        <title>Sysu t00192.</title>
        <authorList>
            <person name="Gao L."/>
            <person name="Fang B.-Z."/>
            <person name="Li W.-J."/>
        </authorList>
    </citation>
    <scope>NUCLEOTIDE SEQUENCE</scope>
    <source>
        <strain evidence="4">SYSU T00192</strain>
    </source>
</reference>
<protein>
    <submittedName>
        <fullName evidence="4">NAD(P)-binding domain-containing protein</fullName>
    </submittedName>
</protein>
<feature type="domain" description="Pyrroline-5-carboxylate reductase catalytic N-terminal" evidence="3">
    <location>
        <begin position="50"/>
        <end position="138"/>
    </location>
</feature>
<dbReference type="InterPro" id="IPR028939">
    <property type="entry name" value="P5C_Rdtase_cat_N"/>
</dbReference>
<dbReference type="InterPro" id="IPR051267">
    <property type="entry name" value="STEAP_metalloreductase"/>
</dbReference>
<dbReference type="Pfam" id="PF03807">
    <property type="entry name" value="F420_oxidored"/>
    <property type="match status" value="1"/>
</dbReference>
<keyword evidence="1" id="KW-0560">Oxidoreductase</keyword>
<comment type="caution">
    <text evidence="4">The sequence shown here is derived from an EMBL/GenBank/DDBJ whole genome shotgun (WGS) entry which is preliminary data.</text>
</comment>
<evidence type="ECO:0000256" key="2">
    <source>
        <dbReference type="SAM" id="MobiDB-lite"/>
    </source>
</evidence>
<dbReference type="Gene3D" id="3.40.50.720">
    <property type="entry name" value="NAD(P)-binding Rossmann-like Domain"/>
    <property type="match status" value="1"/>
</dbReference>
<dbReference type="InterPro" id="IPR036291">
    <property type="entry name" value="NAD(P)-bd_dom_sf"/>
</dbReference>
<evidence type="ECO:0000313" key="5">
    <source>
        <dbReference type="Proteomes" id="UP001172728"/>
    </source>
</evidence>
<feature type="region of interest" description="Disordered" evidence="2">
    <location>
        <begin position="18"/>
        <end position="45"/>
    </location>
</feature>
<sequence>MRARIVRLSSTIPAACRNASREATPASSHRARSRPPEYPRTEGGSATMTTIGIIGSGRIGSNVAAAAVRAGYDVVLSNSRGPDTLAPLVHKLGPHASAAHPAEAAHRGDLVLVAVPLGKVDEIPAGALAGKVVMDANNYYPQRDGRIAALDDNSTTTSQLLQDLAPGARVVKAFNSIYAAEISEHGSPSGTLDRRALPIAGDDPAAKHLVASFIDAIGFDTVDVGPLSESWRVERDTPAYTVRTTRGELEAILPTVERVRQG</sequence>
<dbReference type="PANTHER" id="PTHR14239:SF10">
    <property type="entry name" value="REDUCTASE"/>
    <property type="match status" value="1"/>
</dbReference>
<name>A0ABT8GD64_9MICO</name>
<dbReference type="SUPFAM" id="SSF51735">
    <property type="entry name" value="NAD(P)-binding Rossmann-fold domains"/>
    <property type="match status" value="1"/>
</dbReference>
<organism evidence="4 5">
    <name type="scientific">Demequina litoralis</name>
    <dbReference type="NCBI Taxonomy" id="3051660"/>
    <lineage>
        <taxon>Bacteria</taxon>
        <taxon>Bacillati</taxon>
        <taxon>Actinomycetota</taxon>
        <taxon>Actinomycetes</taxon>
        <taxon>Micrococcales</taxon>
        <taxon>Demequinaceae</taxon>
        <taxon>Demequina</taxon>
    </lineage>
</organism>
<accession>A0ABT8GD64</accession>
<dbReference type="PANTHER" id="PTHR14239">
    <property type="entry name" value="DUDULIN-RELATED"/>
    <property type="match status" value="1"/>
</dbReference>
<evidence type="ECO:0000259" key="3">
    <source>
        <dbReference type="Pfam" id="PF03807"/>
    </source>
</evidence>
<evidence type="ECO:0000256" key="1">
    <source>
        <dbReference type="ARBA" id="ARBA00023002"/>
    </source>
</evidence>
<dbReference type="Proteomes" id="UP001172728">
    <property type="component" value="Unassembled WGS sequence"/>
</dbReference>
<evidence type="ECO:0000313" key="4">
    <source>
        <dbReference type="EMBL" id="MDN4476934.1"/>
    </source>
</evidence>
<keyword evidence="5" id="KW-1185">Reference proteome</keyword>
<gene>
    <name evidence="4" type="ORF">QQX09_13830</name>
</gene>
<dbReference type="RefSeq" id="WP_301135828.1">
    <property type="nucleotide sequence ID" value="NZ_JAUHPW010000013.1"/>
</dbReference>